<comment type="caution">
    <text evidence="2">The sequence shown here is derived from an EMBL/GenBank/DDBJ whole genome shotgun (WGS) entry which is preliminary data.</text>
</comment>
<gene>
    <name evidence="2" type="ORF">D8M06_11925</name>
</gene>
<dbReference type="Pfam" id="PF08378">
    <property type="entry name" value="NERD"/>
    <property type="match status" value="1"/>
</dbReference>
<proteinExistence type="predicted"/>
<dbReference type="Proteomes" id="UP000269301">
    <property type="component" value="Unassembled WGS sequence"/>
</dbReference>
<accession>A0A495A032</accession>
<dbReference type="EMBL" id="RBZP01000009">
    <property type="protein sequence ID" value="RKQ32640.1"/>
    <property type="molecule type" value="Genomic_DNA"/>
</dbReference>
<reference evidence="2 3" key="1">
    <citation type="journal article" date="2016" name="Int. J. Syst. Evol. Microbiol.">
        <title>Oceanobacillus halophilus sp. nov., a novel moderately halophilic bacterium from a hypersaline lake.</title>
        <authorList>
            <person name="Amoozegar M.A."/>
            <person name="Bagheri M."/>
            <person name="Makhdoumi A."/>
            <person name="Nikou M.M."/>
            <person name="Fazeli S.A.S."/>
            <person name="Schumann P."/>
            <person name="Sproer C."/>
            <person name="Sanchez-Porro C."/>
            <person name="Ventosa A."/>
        </authorList>
    </citation>
    <scope>NUCLEOTIDE SEQUENCE [LARGE SCALE GENOMIC DNA]</scope>
    <source>
        <strain evidence="2 3">DSM 23996</strain>
    </source>
</reference>
<evidence type="ECO:0000313" key="2">
    <source>
        <dbReference type="EMBL" id="RKQ32640.1"/>
    </source>
</evidence>
<sequence>MIMNENYRVKPYQLLAHEALLRNLKQKYRQNDTILGNYKKFLAGYKGEINVDYKLSLYPHQDHIIIKDLRLKNFSKNFQIDTLLLTKYFLLIIETKNIKGELRYDSKQHQFIQIYNGVEKAYQDPILQADMQRQNLEYWLQTYNIKIPIETLIVSSNPQTIITNIYHDPDIYNKLIRAESLHIYLSKIKNTYKKIYLNQKRIDELHQLMLSKNEPYKPNLIDTYQLTDQYLIKGVPCTECYKPMTKVYRNWMCHYCTLSDTEAYKQKIFDYFLLGNDTITNKECRQLLQIDSPRIANYILNAMKLSHQGNNKGRVYLAPVLKEYPQDSMVPIKSHAIINN</sequence>
<evidence type="ECO:0000259" key="1">
    <source>
        <dbReference type="PROSITE" id="PS50965"/>
    </source>
</evidence>
<protein>
    <submittedName>
        <fullName evidence="2">NERD domain-containing protein</fullName>
    </submittedName>
</protein>
<dbReference type="PROSITE" id="PS50965">
    <property type="entry name" value="NERD"/>
    <property type="match status" value="1"/>
</dbReference>
<feature type="domain" description="NERD" evidence="1">
    <location>
        <begin position="43"/>
        <end position="159"/>
    </location>
</feature>
<dbReference type="InterPro" id="IPR011528">
    <property type="entry name" value="NERD"/>
</dbReference>
<organism evidence="2 3">
    <name type="scientific">Oceanobacillus halophilus</name>
    <dbReference type="NCBI Taxonomy" id="930130"/>
    <lineage>
        <taxon>Bacteria</taxon>
        <taxon>Bacillati</taxon>
        <taxon>Bacillota</taxon>
        <taxon>Bacilli</taxon>
        <taxon>Bacillales</taxon>
        <taxon>Bacillaceae</taxon>
        <taxon>Oceanobacillus</taxon>
    </lineage>
</organism>
<evidence type="ECO:0000313" key="3">
    <source>
        <dbReference type="Proteomes" id="UP000269301"/>
    </source>
</evidence>
<name>A0A495A032_9BACI</name>
<keyword evidence="3" id="KW-1185">Reference proteome</keyword>
<dbReference type="AlphaFoldDB" id="A0A495A032"/>